<evidence type="ECO:0000313" key="2">
    <source>
        <dbReference type="Proteomes" id="UP000255423"/>
    </source>
</evidence>
<accession>A0A380RVF0</accession>
<dbReference type="AlphaFoldDB" id="A0A380RVF0"/>
<sequence>MQSWHKTSSILSIIFGTALACSAHPVDMPHHISFADSAHTKELNINVQLLDSLAITNLSKAKTHYDNSMSVRLFASGKFTDAFLFDTRVKVNTDYTNRYINFNYYNPDEGLPYNKQSEHKRTWDLFAANVSYNLEPVKLLAGFDFLEWGPARRNHVILRGDCNFYRPWQDSSSRIPDAAPTPYFGYQFTLGPIEYTQYAAKLYEKKNFGKYFHAHRLNLNLPKEITLGISETSLYGTTTEAAGSNPNPDSDSTGREFEWAYVLPFIPYVFQEHLQGDQDNISLAFDLSVKTLPNWEFYAELLWDDMKSPTSMFDDSWWGNKWATTLGVARDNIEVGPVNLDWMFEYTRIEPWVYTHHKGNAYTYASYAQSLGSDLGPNSQEVHTEVTATYNFIKATLFFGAVAKDTAFGGNIKDLHTPESAMDKKFLNEETTLRYKELGFTLSLTPWEWFSFRTSYTRFFGDFKGYRAYAVGSLQW</sequence>
<dbReference type="Gene3D" id="2.40.160.130">
    <property type="entry name" value="Capsule assembly protein Wzi"/>
    <property type="match status" value="1"/>
</dbReference>
<reference evidence="1 2" key="1">
    <citation type="submission" date="2017-08" db="EMBL/GenBank/DDBJ databases">
        <authorList>
            <person name="de Groot N.N."/>
        </authorList>
    </citation>
    <scope>NUCLEOTIDE SEQUENCE [LARGE SCALE GENOMIC DNA]</scope>
    <source>
        <strain evidence="1 2">HM2</strain>
    </source>
</reference>
<evidence type="ECO:0000313" key="1">
    <source>
        <dbReference type="EMBL" id="SUQ19279.1"/>
    </source>
</evidence>
<dbReference type="Proteomes" id="UP000255423">
    <property type="component" value="Unassembled WGS sequence"/>
</dbReference>
<protein>
    <recommendedName>
        <fullName evidence="3">Lipoprotein</fullName>
    </recommendedName>
</protein>
<proteinExistence type="predicted"/>
<evidence type="ECO:0008006" key="3">
    <source>
        <dbReference type="Google" id="ProtNLM"/>
    </source>
</evidence>
<dbReference type="PROSITE" id="PS51257">
    <property type="entry name" value="PROKAR_LIPOPROTEIN"/>
    <property type="match status" value="1"/>
</dbReference>
<dbReference type="RefSeq" id="WP_109571973.1">
    <property type="nucleotide sequence ID" value="NZ_UHJL01000001.1"/>
</dbReference>
<gene>
    <name evidence="1" type="ORF">SAMN05661053_0509</name>
</gene>
<dbReference type="EMBL" id="UHJL01000001">
    <property type="protein sequence ID" value="SUQ19279.1"/>
    <property type="molecule type" value="Genomic_DNA"/>
</dbReference>
<name>A0A380RVF0_FIBSU</name>
<organism evidence="1 2">
    <name type="scientific">Fibrobacter succinogenes</name>
    <name type="common">Bacteroides succinogenes</name>
    <dbReference type="NCBI Taxonomy" id="833"/>
    <lineage>
        <taxon>Bacteria</taxon>
        <taxon>Pseudomonadati</taxon>
        <taxon>Fibrobacterota</taxon>
        <taxon>Fibrobacteria</taxon>
        <taxon>Fibrobacterales</taxon>
        <taxon>Fibrobacteraceae</taxon>
        <taxon>Fibrobacter</taxon>
    </lineage>
</organism>
<dbReference type="InterPro" id="IPR038636">
    <property type="entry name" value="Wzi_sf"/>
</dbReference>